<accession>A0A1Y4LYC5</accession>
<evidence type="ECO:0000256" key="2">
    <source>
        <dbReference type="ARBA" id="ARBA00022517"/>
    </source>
</evidence>
<keyword evidence="2 3" id="KW-0690">Ribosome biogenesis</keyword>
<keyword evidence="8" id="KW-1185">Reference proteome</keyword>
<dbReference type="SUPFAM" id="SSF75420">
    <property type="entry name" value="YhbC-like, N-terminal domain"/>
    <property type="match status" value="1"/>
</dbReference>
<name>A0A1Y4LYC5_9FIRM</name>
<dbReference type="GO" id="GO:0006412">
    <property type="term" value="P:translation"/>
    <property type="evidence" value="ECO:0007669"/>
    <property type="project" value="TreeGrafter"/>
</dbReference>
<dbReference type="Pfam" id="PF02576">
    <property type="entry name" value="RimP_N"/>
    <property type="match status" value="1"/>
</dbReference>
<dbReference type="InterPro" id="IPR003728">
    <property type="entry name" value="Ribosome_maturation_RimP"/>
</dbReference>
<protein>
    <recommendedName>
        <fullName evidence="3">Ribosome maturation factor RimP</fullName>
    </recommendedName>
</protein>
<dbReference type="CDD" id="cd01734">
    <property type="entry name" value="YlxS_C"/>
    <property type="match status" value="1"/>
</dbReference>
<dbReference type="Proteomes" id="UP001220658">
    <property type="component" value="Unassembled WGS sequence"/>
</dbReference>
<dbReference type="PANTHER" id="PTHR33867:SF1">
    <property type="entry name" value="RIBOSOME MATURATION FACTOR RIMP"/>
    <property type="match status" value="1"/>
</dbReference>
<organism evidence="7 8">
    <name type="scientific">Faecalitalea cylindroides</name>
    <dbReference type="NCBI Taxonomy" id="39483"/>
    <lineage>
        <taxon>Bacteria</taxon>
        <taxon>Bacillati</taxon>
        <taxon>Bacillota</taxon>
        <taxon>Erysipelotrichia</taxon>
        <taxon>Erysipelotrichales</taxon>
        <taxon>Erysipelotrichaceae</taxon>
        <taxon>Faecalitalea</taxon>
    </lineage>
</organism>
<evidence type="ECO:0000259" key="4">
    <source>
        <dbReference type="Pfam" id="PF02576"/>
    </source>
</evidence>
<comment type="subcellular location">
    <subcellularLocation>
        <location evidence="3">Cytoplasm</location>
    </subcellularLocation>
</comment>
<evidence type="ECO:0000313" key="6">
    <source>
        <dbReference type="EMBL" id="MDC0828241.1"/>
    </source>
</evidence>
<dbReference type="SUPFAM" id="SSF74942">
    <property type="entry name" value="YhbC-like, C-terminal domain"/>
    <property type="match status" value="1"/>
</dbReference>
<comment type="similarity">
    <text evidence="3">Belongs to the RimP family.</text>
</comment>
<dbReference type="InterPro" id="IPR035956">
    <property type="entry name" value="RimP_N_sf"/>
</dbReference>
<proteinExistence type="inferred from homology"/>
<dbReference type="InterPro" id="IPR028998">
    <property type="entry name" value="RimP_C"/>
</dbReference>
<evidence type="ECO:0000256" key="3">
    <source>
        <dbReference type="HAMAP-Rule" id="MF_01077"/>
    </source>
</evidence>
<dbReference type="InterPro" id="IPR036847">
    <property type="entry name" value="RimP_C_sf"/>
</dbReference>
<dbReference type="HAMAP" id="MF_01077">
    <property type="entry name" value="RimP"/>
    <property type="match status" value="1"/>
</dbReference>
<evidence type="ECO:0000259" key="5">
    <source>
        <dbReference type="Pfam" id="PF17384"/>
    </source>
</evidence>
<dbReference type="InterPro" id="IPR028989">
    <property type="entry name" value="RimP_N"/>
</dbReference>
<comment type="caution">
    <text evidence="7">The sequence shown here is derived from an EMBL/GenBank/DDBJ whole genome shotgun (WGS) entry which is preliminary data.</text>
</comment>
<dbReference type="Proteomes" id="UP000195447">
    <property type="component" value="Unassembled WGS sequence"/>
</dbReference>
<dbReference type="EMBL" id="JAQNCK010000013">
    <property type="protein sequence ID" value="MDC0828241.1"/>
    <property type="molecule type" value="Genomic_DNA"/>
</dbReference>
<reference evidence="6" key="3">
    <citation type="submission" date="2023-01" db="EMBL/GenBank/DDBJ databases">
        <title>Human gut microbiome strain richness.</title>
        <authorList>
            <person name="Chen-Liaw A."/>
        </authorList>
    </citation>
    <scope>NUCLEOTIDE SEQUENCE</scope>
    <source>
        <strain evidence="6">D55st1_G4_D55t1_190419</strain>
    </source>
</reference>
<gene>
    <name evidence="3" type="primary">rimP</name>
    <name evidence="7" type="ORF">B5F14_07430</name>
    <name evidence="6" type="ORF">POG00_05885</name>
</gene>
<keyword evidence="1 3" id="KW-0963">Cytoplasm</keyword>
<dbReference type="GeneID" id="79876699"/>
<dbReference type="AlphaFoldDB" id="A0A1Y4LYC5"/>
<dbReference type="GO" id="GO:0005829">
    <property type="term" value="C:cytosol"/>
    <property type="evidence" value="ECO:0007669"/>
    <property type="project" value="TreeGrafter"/>
</dbReference>
<feature type="domain" description="Ribosome maturation factor RimP N-terminal" evidence="4">
    <location>
        <begin position="10"/>
        <end position="82"/>
    </location>
</feature>
<dbReference type="Pfam" id="PF17384">
    <property type="entry name" value="DUF150_C"/>
    <property type="match status" value="1"/>
</dbReference>
<reference evidence="7" key="2">
    <citation type="journal article" date="2018" name="BMC Genomics">
        <title>Whole genome sequencing and function prediction of 133 gut anaerobes isolated from chicken caecum in pure cultures.</title>
        <authorList>
            <person name="Medvecky M."/>
            <person name="Cejkova D."/>
            <person name="Polansky O."/>
            <person name="Karasova D."/>
            <person name="Kubasova T."/>
            <person name="Cizek A."/>
            <person name="Rychlik I."/>
        </authorList>
    </citation>
    <scope>NUCLEOTIDE SEQUENCE</scope>
    <source>
        <strain evidence="7">An178</strain>
    </source>
</reference>
<dbReference type="RefSeq" id="WP_015535264.1">
    <property type="nucleotide sequence ID" value="NZ_CABKSV010000035.1"/>
</dbReference>
<reference evidence="8" key="1">
    <citation type="submission" date="2017-04" db="EMBL/GenBank/DDBJ databases">
        <title>Function of individual gut microbiota members based on whole genome sequencing of pure cultures obtained from chicken caecum.</title>
        <authorList>
            <person name="Medvecky M."/>
            <person name="Cejkova D."/>
            <person name="Polansky O."/>
            <person name="Karasova D."/>
            <person name="Kubasova T."/>
            <person name="Cizek A."/>
            <person name="Rychlik I."/>
        </authorList>
    </citation>
    <scope>NUCLEOTIDE SEQUENCE [LARGE SCALE GENOMIC DNA]</scope>
    <source>
        <strain evidence="8">An178</strain>
    </source>
</reference>
<dbReference type="Gene3D" id="3.30.300.70">
    <property type="entry name" value="RimP-like superfamily, N-terminal"/>
    <property type="match status" value="1"/>
</dbReference>
<sequence>MNLDILKEWIEPVLNEKDCVLYDIEWLTNQNPPILQISVEKQDGTMDLDTCAMCSDVIGTLLDNKDWYTKEYMLEVCSPGAERELKTDQQLRDAIGKYVYVKLIDPKQGLDQVLGDLKEVNDDSIIVAYKEKTRNKTIEIDRNNINVIMTAVKL</sequence>
<dbReference type="GO" id="GO:0000028">
    <property type="term" value="P:ribosomal small subunit assembly"/>
    <property type="evidence" value="ECO:0007669"/>
    <property type="project" value="TreeGrafter"/>
</dbReference>
<evidence type="ECO:0000313" key="7">
    <source>
        <dbReference type="EMBL" id="OUP59372.1"/>
    </source>
</evidence>
<feature type="domain" description="Ribosome maturation factor RimP C-terminal" evidence="5">
    <location>
        <begin position="85"/>
        <end position="147"/>
    </location>
</feature>
<evidence type="ECO:0000256" key="1">
    <source>
        <dbReference type="ARBA" id="ARBA00022490"/>
    </source>
</evidence>
<evidence type="ECO:0000313" key="8">
    <source>
        <dbReference type="Proteomes" id="UP000195447"/>
    </source>
</evidence>
<comment type="function">
    <text evidence="3">Required for maturation of 30S ribosomal subunits.</text>
</comment>
<dbReference type="PANTHER" id="PTHR33867">
    <property type="entry name" value="RIBOSOME MATURATION FACTOR RIMP"/>
    <property type="match status" value="1"/>
</dbReference>
<dbReference type="Gene3D" id="2.30.30.180">
    <property type="entry name" value="Ribosome maturation factor RimP, C-terminal domain"/>
    <property type="match status" value="1"/>
</dbReference>
<dbReference type="EMBL" id="NFKM01000014">
    <property type="protein sequence ID" value="OUP59372.1"/>
    <property type="molecule type" value="Genomic_DNA"/>
</dbReference>